<organism evidence="11 12">
    <name type="scientific">Agathobaculum hominis</name>
    <dbReference type="NCBI Taxonomy" id="2763014"/>
    <lineage>
        <taxon>Bacteria</taxon>
        <taxon>Bacillati</taxon>
        <taxon>Bacillota</taxon>
        <taxon>Clostridia</taxon>
        <taxon>Eubacteriales</taxon>
        <taxon>Butyricicoccaceae</taxon>
        <taxon>Agathobaculum</taxon>
    </lineage>
</organism>
<dbReference type="PROSITE" id="PS50928">
    <property type="entry name" value="ABC_TM1"/>
    <property type="match status" value="1"/>
</dbReference>
<evidence type="ECO:0000256" key="4">
    <source>
        <dbReference type="ARBA" id="ARBA00022475"/>
    </source>
</evidence>
<keyword evidence="3 9" id="KW-0813">Transport</keyword>
<dbReference type="PANTHER" id="PTHR30614">
    <property type="entry name" value="MEMBRANE COMPONENT OF AMINO ACID ABC TRANSPORTER"/>
    <property type="match status" value="1"/>
</dbReference>
<evidence type="ECO:0000256" key="3">
    <source>
        <dbReference type="ARBA" id="ARBA00022448"/>
    </source>
</evidence>
<reference evidence="11 12" key="1">
    <citation type="submission" date="2020-08" db="EMBL/GenBank/DDBJ databases">
        <title>Genome public.</title>
        <authorList>
            <person name="Liu C."/>
            <person name="Sun Q."/>
        </authorList>
    </citation>
    <scope>NUCLEOTIDE SEQUENCE [LARGE SCALE GENOMIC DNA]</scope>
    <source>
        <strain evidence="11 12">M2</strain>
    </source>
</reference>
<sequence length="225" mass="24489">MTGFLSRYSALFIGGLRNTLILSAIAGVLSILVGGGLCFLRMSRIAPLRWIANIWIEFVRGTPVLVQIMLVYYGLPMIGIEPPVPAFLGSAGNRVMYGIIALTINSGGYICEIIRSGIESVDPGQMEAARSIGFSPVRSMMMIVVPQAVKNILPNFGNEFANLIKASSQAMVIGVAELMFTFNTISSTGRVFTPLIVIAFLYFVMTFTVGRGVHAMEKHFKKADR</sequence>
<accession>A0ABR7GM29</accession>
<gene>
    <name evidence="11" type="ORF">H8S02_05315</name>
</gene>
<keyword evidence="4" id="KW-1003">Cell membrane</keyword>
<dbReference type="InterPro" id="IPR010065">
    <property type="entry name" value="AA_ABC_transptr_permease_3TM"/>
</dbReference>
<protein>
    <submittedName>
        <fullName evidence="11">Amino acid ABC transporter permease</fullName>
    </submittedName>
</protein>
<evidence type="ECO:0000256" key="7">
    <source>
        <dbReference type="ARBA" id="ARBA00022989"/>
    </source>
</evidence>
<keyword evidence="5 9" id="KW-0812">Transmembrane</keyword>
<dbReference type="EMBL" id="JACOPK010000004">
    <property type="protein sequence ID" value="MBC5695365.1"/>
    <property type="molecule type" value="Genomic_DNA"/>
</dbReference>
<proteinExistence type="inferred from homology"/>
<dbReference type="PANTHER" id="PTHR30614:SF20">
    <property type="entry name" value="GLUTAMINE TRANSPORT SYSTEM PERMEASE PROTEIN GLNP"/>
    <property type="match status" value="1"/>
</dbReference>
<evidence type="ECO:0000313" key="11">
    <source>
        <dbReference type="EMBL" id="MBC5695365.1"/>
    </source>
</evidence>
<dbReference type="SUPFAM" id="SSF161098">
    <property type="entry name" value="MetI-like"/>
    <property type="match status" value="1"/>
</dbReference>
<evidence type="ECO:0000256" key="1">
    <source>
        <dbReference type="ARBA" id="ARBA00004651"/>
    </source>
</evidence>
<dbReference type="Proteomes" id="UP000641741">
    <property type="component" value="Unassembled WGS sequence"/>
</dbReference>
<evidence type="ECO:0000256" key="2">
    <source>
        <dbReference type="ARBA" id="ARBA00010072"/>
    </source>
</evidence>
<dbReference type="Gene3D" id="1.10.3720.10">
    <property type="entry name" value="MetI-like"/>
    <property type="match status" value="1"/>
</dbReference>
<dbReference type="InterPro" id="IPR043429">
    <property type="entry name" value="ArtM/GltK/GlnP/TcyL/YhdX-like"/>
</dbReference>
<comment type="subcellular location">
    <subcellularLocation>
        <location evidence="1 9">Cell membrane</location>
        <topology evidence="1 9">Multi-pass membrane protein</topology>
    </subcellularLocation>
</comment>
<comment type="similarity">
    <text evidence="2">Belongs to the binding-protein-dependent transport system permease family. HisMQ subfamily.</text>
</comment>
<evidence type="ECO:0000256" key="5">
    <source>
        <dbReference type="ARBA" id="ARBA00022692"/>
    </source>
</evidence>
<comment type="caution">
    <text evidence="11">The sequence shown here is derived from an EMBL/GenBank/DDBJ whole genome shotgun (WGS) entry which is preliminary data.</text>
</comment>
<feature type="transmembrane region" description="Helical" evidence="9">
    <location>
        <begin position="52"/>
        <end position="75"/>
    </location>
</feature>
<dbReference type="InterPro" id="IPR000515">
    <property type="entry name" value="MetI-like"/>
</dbReference>
<name>A0ABR7GM29_9FIRM</name>
<dbReference type="InterPro" id="IPR035906">
    <property type="entry name" value="MetI-like_sf"/>
</dbReference>
<evidence type="ECO:0000313" key="12">
    <source>
        <dbReference type="Proteomes" id="UP000641741"/>
    </source>
</evidence>
<feature type="domain" description="ABC transmembrane type-1" evidence="10">
    <location>
        <begin position="16"/>
        <end position="209"/>
    </location>
</feature>
<keyword evidence="12" id="KW-1185">Reference proteome</keyword>
<dbReference type="Pfam" id="PF00528">
    <property type="entry name" value="BPD_transp_1"/>
    <property type="match status" value="1"/>
</dbReference>
<dbReference type="CDD" id="cd06261">
    <property type="entry name" value="TM_PBP2"/>
    <property type="match status" value="1"/>
</dbReference>
<feature type="transmembrane region" description="Helical" evidence="9">
    <location>
        <begin position="20"/>
        <end position="40"/>
    </location>
</feature>
<keyword evidence="6" id="KW-0029">Amino-acid transport</keyword>
<dbReference type="NCBIfam" id="TIGR01726">
    <property type="entry name" value="HEQRo_perm_3TM"/>
    <property type="match status" value="1"/>
</dbReference>
<evidence type="ECO:0000259" key="10">
    <source>
        <dbReference type="PROSITE" id="PS50928"/>
    </source>
</evidence>
<evidence type="ECO:0000256" key="6">
    <source>
        <dbReference type="ARBA" id="ARBA00022970"/>
    </source>
</evidence>
<evidence type="ECO:0000256" key="8">
    <source>
        <dbReference type="ARBA" id="ARBA00023136"/>
    </source>
</evidence>
<evidence type="ECO:0000256" key="9">
    <source>
        <dbReference type="RuleBase" id="RU363032"/>
    </source>
</evidence>
<feature type="transmembrane region" description="Helical" evidence="9">
    <location>
        <begin position="191"/>
        <end position="213"/>
    </location>
</feature>
<keyword evidence="8 9" id="KW-0472">Membrane</keyword>
<keyword evidence="7 9" id="KW-1133">Transmembrane helix</keyword>